<feature type="domain" description="Aminotransferase class I/classII large" evidence="6">
    <location>
        <begin position="29"/>
        <end position="374"/>
    </location>
</feature>
<dbReference type="RefSeq" id="WP_012112175.1">
    <property type="nucleotide sequence ID" value="NC_009719.1"/>
</dbReference>
<dbReference type="EMBL" id="CP000774">
    <property type="protein sequence ID" value="ABS64847.1"/>
    <property type="molecule type" value="Genomic_DNA"/>
</dbReference>
<dbReference type="GO" id="GO:0005737">
    <property type="term" value="C:cytoplasm"/>
    <property type="evidence" value="ECO:0007669"/>
    <property type="project" value="TreeGrafter"/>
</dbReference>
<organism evidence="7 8">
    <name type="scientific">Parvibaculum lavamentivorans (strain DS-1 / DSM 13023 / NCIMB 13966)</name>
    <dbReference type="NCBI Taxonomy" id="402881"/>
    <lineage>
        <taxon>Bacteria</taxon>
        <taxon>Pseudomonadati</taxon>
        <taxon>Pseudomonadota</taxon>
        <taxon>Alphaproteobacteria</taxon>
        <taxon>Hyphomicrobiales</taxon>
        <taxon>Parvibaculaceae</taxon>
        <taxon>Parvibaculum</taxon>
    </lineage>
</organism>
<dbReference type="PANTHER" id="PTHR43807:SF20">
    <property type="entry name" value="FI04487P"/>
    <property type="match status" value="1"/>
</dbReference>
<dbReference type="PANTHER" id="PTHR43807">
    <property type="entry name" value="FI04487P"/>
    <property type="match status" value="1"/>
</dbReference>
<evidence type="ECO:0000259" key="6">
    <source>
        <dbReference type="Pfam" id="PF00155"/>
    </source>
</evidence>
<keyword evidence="5" id="KW-0663">Pyridoxal phosphate</keyword>
<dbReference type="Gene3D" id="3.90.1150.10">
    <property type="entry name" value="Aspartate Aminotransferase, domain 1"/>
    <property type="match status" value="1"/>
</dbReference>
<dbReference type="HOGENOM" id="CLU_017584_4_0_5"/>
<dbReference type="GO" id="GO:0016212">
    <property type="term" value="F:kynurenine-oxoglutarate transaminase activity"/>
    <property type="evidence" value="ECO:0007669"/>
    <property type="project" value="TreeGrafter"/>
</dbReference>
<name>A7HY64_PARL1</name>
<keyword evidence="8" id="KW-1185">Reference proteome</keyword>
<dbReference type="AlphaFoldDB" id="A7HY64"/>
<dbReference type="InterPro" id="IPR015424">
    <property type="entry name" value="PyrdxlP-dep_Trfase"/>
</dbReference>
<keyword evidence="4 7" id="KW-0808">Transferase</keyword>
<evidence type="ECO:0000256" key="1">
    <source>
        <dbReference type="ARBA" id="ARBA00001933"/>
    </source>
</evidence>
<dbReference type="InterPro" id="IPR015421">
    <property type="entry name" value="PyrdxlP-dep_Trfase_major"/>
</dbReference>
<dbReference type="NCBIfam" id="NF006569">
    <property type="entry name" value="PRK09082.1"/>
    <property type="match status" value="1"/>
</dbReference>
<evidence type="ECO:0000313" key="7">
    <source>
        <dbReference type="EMBL" id="ABS64847.1"/>
    </source>
</evidence>
<dbReference type="GO" id="GO:0030170">
    <property type="term" value="F:pyridoxal phosphate binding"/>
    <property type="evidence" value="ECO:0007669"/>
    <property type="project" value="InterPro"/>
</dbReference>
<evidence type="ECO:0000256" key="3">
    <source>
        <dbReference type="ARBA" id="ARBA00022576"/>
    </source>
</evidence>
<keyword evidence="3 7" id="KW-0032">Aminotransferase</keyword>
<protein>
    <submittedName>
        <fullName evidence="7">Aminotransferase class I and II</fullName>
    </submittedName>
</protein>
<comment type="cofactor">
    <cofactor evidence="1">
        <name>pyridoxal 5'-phosphate</name>
        <dbReference type="ChEBI" id="CHEBI:597326"/>
    </cofactor>
</comment>
<sequence length="392" mass="42058">MRAANSVFSGLGTTIFTVMSALATEHGAINLGQGFPDDEGPDDVRAAAAKAIMEGPNQYPPMMGVPALRQAVAAANKRFYGLEVDWQTEVMVTSGATEALTDCLMALLNPSDEAILIEPAYDSYKPIIEAAGAKVVTVALQPPHWSLPLEELAAAFSDKTKLIVLNTPMNPIGKVFTRAELEAVAALLIRHDSYALCDEVYEHLVFSGHEHIPLMTLPGMRERALRVGSAGKTFSLTGWKIGYVTAPAHLMSTVAKTHQFVTFTTPPALQSAVAFGLGKDDAYFAGLASSLEAKRDLLAKGLKDAGFDVLPADGTYFISADFRPLGFNGTDEEFCREITVKAKVAAIPLSSFYTPNASHAPRHLARFCFCKQDAILTEASARLLSYAKGRSA</sequence>
<dbReference type="FunFam" id="3.40.640.10:FF:000024">
    <property type="entry name" value="Kynurenine--oxoglutarate transaminase 3"/>
    <property type="match status" value="1"/>
</dbReference>
<dbReference type="Pfam" id="PF00155">
    <property type="entry name" value="Aminotran_1_2"/>
    <property type="match status" value="1"/>
</dbReference>
<evidence type="ECO:0000256" key="2">
    <source>
        <dbReference type="ARBA" id="ARBA00007441"/>
    </source>
</evidence>
<dbReference type="Proteomes" id="UP000006377">
    <property type="component" value="Chromosome"/>
</dbReference>
<dbReference type="OrthoDB" id="9763453at2"/>
<dbReference type="InterPro" id="IPR004839">
    <property type="entry name" value="Aminotransferase_I/II_large"/>
</dbReference>
<reference evidence="7 8" key="1">
    <citation type="journal article" date="2011" name="Stand. Genomic Sci.">
        <title>Complete genome sequence of Parvibaculum lavamentivorans type strain (DS-1(T)).</title>
        <authorList>
            <person name="Schleheck D."/>
            <person name="Weiss M."/>
            <person name="Pitluck S."/>
            <person name="Bruce D."/>
            <person name="Land M.L."/>
            <person name="Han S."/>
            <person name="Saunders E."/>
            <person name="Tapia R."/>
            <person name="Detter C."/>
            <person name="Brettin T."/>
            <person name="Han J."/>
            <person name="Woyke T."/>
            <person name="Goodwin L."/>
            <person name="Pennacchio L."/>
            <person name="Nolan M."/>
            <person name="Cook A.M."/>
            <person name="Kjelleberg S."/>
            <person name="Thomas T."/>
        </authorList>
    </citation>
    <scope>NUCLEOTIDE SEQUENCE [LARGE SCALE GENOMIC DNA]</scope>
    <source>
        <strain evidence="8">DS-1 / DSM 13023 / NCIMB 13966</strain>
    </source>
</reference>
<dbReference type="CDD" id="cd00609">
    <property type="entry name" value="AAT_like"/>
    <property type="match status" value="1"/>
</dbReference>
<accession>A7HY64</accession>
<dbReference type="InterPro" id="IPR051326">
    <property type="entry name" value="Kynurenine-oxoglutarate_AT"/>
</dbReference>
<gene>
    <name evidence="7" type="ordered locus">Plav_3242</name>
</gene>
<comment type="similarity">
    <text evidence="2">Belongs to the class-I pyridoxal-phosphate-dependent aminotransferase family.</text>
</comment>
<dbReference type="STRING" id="402881.Plav_3242"/>
<evidence type="ECO:0000256" key="5">
    <source>
        <dbReference type="ARBA" id="ARBA00022898"/>
    </source>
</evidence>
<dbReference type="eggNOG" id="COG0436">
    <property type="taxonomic scope" value="Bacteria"/>
</dbReference>
<dbReference type="SUPFAM" id="SSF53383">
    <property type="entry name" value="PLP-dependent transferases"/>
    <property type="match status" value="1"/>
</dbReference>
<dbReference type="InterPro" id="IPR015422">
    <property type="entry name" value="PyrdxlP-dep_Trfase_small"/>
</dbReference>
<evidence type="ECO:0000256" key="4">
    <source>
        <dbReference type="ARBA" id="ARBA00022679"/>
    </source>
</evidence>
<evidence type="ECO:0000313" key="8">
    <source>
        <dbReference type="Proteomes" id="UP000006377"/>
    </source>
</evidence>
<dbReference type="KEGG" id="pla:Plav_3242"/>
<proteinExistence type="inferred from homology"/>
<dbReference type="NCBIfam" id="NF006488">
    <property type="entry name" value="PRK08912.1"/>
    <property type="match status" value="1"/>
</dbReference>
<dbReference type="Gene3D" id="3.40.640.10">
    <property type="entry name" value="Type I PLP-dependent aspartate aminotransferase-like (Major domain)"/>
    <property type="match status" value="1"/>
</dbReference>